<evidence type="ECO:0000256" key="2">
    <source>
        <dbReference type="ARBA" id="ARBA00009765"/>
    </source>
</evidence>
<keyword evidence="3 6" id="KW-0812">Transmembrane</keyword>
<dbReference type="Proteomes" id="UP000778951">
    <property type="component" value="Unassembled WGS sequence"/>
</dbReference>
<reference evidence="7" key="1">
    <citation type="submission" date="2020-03" db="EMBL/GenBank/DDBJ databases">
        <title>Spirochaetal bacteria isolated from arthropods constitute a novel genus Entomospira genus novum within the order Spirochaetales.</title>
        <authorList>
            <person name="Grana-Miraglia L."/>
            <person name="Sikutova S."/>
            <person name="Fingerle V."/>
            <person name="Sing A."/>
            <person name="Castillo-Ramirez S."/>
            <person name="Margos G."/>
            <person name="Rudolf I."/>
        </authorList>
    </citation>
    <scope>NUCLEOTIDE SEQUENCE</scope>
    <source>
        <strain evidence="7">BR149</strain>
    </source>
</reference>
<evidence type="ECO:0000313" key="8">
    <source>
        <dbReference type="Proteomes" id="UP000778951"/>
    </source>
</evidence>
<accession>A0A968KYY9</accession>
<evidence type="ECO:0000256" key="5">
    <source>
        <dbReference type="ARBA" id="ARBA00023136"/>
    </source>
</evidence>
<keyword evidence="5 6" id="KW-0472">Membrane</keyword>
<keyword evidence="8" id="KW-1185">Reference proteome</keyword>
<dbReference type="PANTHER" id="PTHR47891:SF2">
    <property type="entry name" value="MAGNESIUM AND COBALT TRANSPORTER"/>
    <property type="match status" value="1"/>
</dbReference>
<dbReference type="InterPro" id="IPR045863">
    <property type="entry name" value="CorA_TM1_TM2"/>
</dbReference>
<dbReference type="InterPro" id="IPR045861">
    <property type="entry name" value="CorA_cytoplasmic_dom"/>
</dbReference>
<dbReference type="Gene3D" id="3.30.460.20">
    <property type="entry name" value="CorA soluble domain-like"/>
    <property type="match status" value="1"/>
</dbReference>
<dbReference type="RefSeq" id="WP_167694899.1">
    <property type="nucleotide sequence ID" value="NZ_CP118185.1"/>
</dbReference>
<evidence type="ECO:0000256" key="4">
    <source>
        <dbReference type="ARBA" id="ARBA00022989"/>
    </source>
</evidence>
<gene>
    <name evidence="7" type="ORF">HCT48_00910</name>
</gene>
<comment type="caution">
    <text evidence="7">The sequence shown here is derived from an EMBL/GenBank/DDBJ whole genome shotgun (WGS) entry which is preliminary data.</text>
</comment>
<feature type="transmembrane region" description="Helical" evidence="6">
    <location>
        <begin position="247"/>
        <end position="266"/>
    </location>
</feature>
<evidence type="ECO:0000256" key="3">
    <source>
        <dbReference type="ARBA" id="ARBA00022692"/>
    </source>
</evidence>
<dbReference type="Gene3D" id="1.20.58.340">
    <property type="entry name" value="Magnesium transport protein CorA, transmembrane region"/>
    <property type="match status" value="2"/>
</dbReference>
<dbReference type="GO" id="GO:0046873">
    <property type="term" value="F:metal ion transmembrane transporter activity"/>
    <property type="evidence" value="ECO:0007669"/>
    <property type="project" value="InterPro"/>
</dbReference>
<dbReference type="CDD" id="cd12827">
    <property type="entry name" value="EcCorA_ZntB-like_u2"/>
    <property type="match status" value="1"/>
</dbReference>
<dbReference type="EMBL" id="JAATLM010000001">
    <property type="protein sequence ID" value="NIZ68781.1"/>
    <property type="molecule type" value="Genomic_DNA"/>
</dbReference>
<comment type="similarity">
    <text evidence="2">Belongs to the CorA metal ion transporter (MIT) (TC 1.A.35) family.</text>
</comment>
<name>A0A968KYY9_9SPIO</name>
<evidence type="ECO:0000256" key="6">
    <source>
        <dbReference type="SAM" id="Phobius"/>
    </source>
</evidence>
<dbReference type="InterPro" id="IPR047199">
    <property type="entry name" value="CorA-like"/>
</dbReference>
<dbReference type="SUPFAM" id="SSF143865">
    <property type="entry name" value="CorA soluble domain-like"/>
    <property type="match status" value="1"/>
</dbReference>
<protein>
    <submittedName>
        <fullName evidence="7">Magnesium transporter CorA family protein</fullName>
    </submittedName>
</protein>
<dbReference type="PANTHER" id="PTHR47891">
    <property type="entry name" value="TRANSPORTER-RELATED"/>
    <property type="match status" value="1"/>
</dbReference>
<dbReference type="SUPFAM" id="SSF144083">
    <property type="entry name" value="Magnesium transport protein CorA, transmembrane region"/>
    <property type="match status" value="1"/>
</dbReference>
<comment type="subcellular location">
    <subcellularLocation>
        <location evidence="1">Membrane</location>
        <topology evidence="1">Multi-pass membrane protein</topology>
    </subcellularLocation>
</comment>
<keyword evidence="4 6" id="KW-1133">Transmembrane helix</keyword>
<dbReference type="GO" id="GO:0016020">
    <property type="term" value="C:membrane"/>
    <property type="evidence" value="ECO:0007669"/>
    <property type="project" value="UniProtKB-SubCell"/>
</dbReference>
<evidence type="ECO:0000256" key="1">
    <source>
        <dbReference type="ARBA" id="ARBA00004141"/>
    </source>
</evidence>
<dbReference type="InterPro" id="IPR002523">
    <property type="entry name" value="MgTranspt_CorA/ZnTranspt_ZntB"/>
</dbReference>
<feature type="transmembrane region" description="Helical" evidence="6">
    <location>
        <begin position="278"/>
        <end position="297"/>
    </location>
</feature>
<organism evidence="7 8">
    <name type="scientific">Entomospira culicis</name>
    <dbReference type="NCBI Taxonomy" id="2719989"/>
    <lineage>
        <taxon>Bacteria</taxon>
        <taxon>Pseudomonadati</taxon>
        <taxon>Spirochaetota</taxon>
        <taxon>Spirochaetia</taxon>
        <taxon>Spirochaetales</taxon>
        <taxon>Spirochaetaceae</taxon>
        <taxon>Entomospira</taxon>
    </lineage>
</organism>
<evidence type="ECO:0000313" key="7">
    <source>
        <dbReference type="EMBL" id="NIZ68781.1"/>
    </source>
</evidence>
<sequence>MIELKKTIIHNGQERSWYQVVAPSHDELQQLSIQLGIAKDDLNDAVDPDELSRFEWLDNGGMMAIVRVPVYDPNQKPPYFTAPLGIIVTDHAMLTLSNYTFSFIDHNIPRKMIISDRSHLLYILSIILRVSYEYSRCLQDLKRVMDDTVYQMRKNMGNDGLFSLLEISKSFVFIMTSLRANAALLEKIQRMRGFVMDAEEQELHNDVTIEMREAEQAVHIHIKILNSTMETFVGVINNNLNHVMRRLTSISLLLMWPSLMASIYGMNVDLPFQNVPYAFWWVTLFTLVVEVGLFRFFRKRKLL</sequence>
<proteinExistence type="inferred from homology"/>
<dbReference type="AlphaFoldDB" id="A0A968KYY9"/>
<dbReference type="Pfam" id="PF01544">
    <property type="entry name" value="CorA"/>
    <property type="match status" value="1"/>
</dbReference>